<dbReference type="InterPro" id="IPR023753">
    <property type="entry name" value="FAD/NAD-binding_dom"/>
</dbReference>
<dbReference type="PRINTS" id="PR00368">
    <property type="entry name" value="FADPNR"/>
</dbReference>
<evidence type="ECO:0000313" key="7">
    <source>
        <dbReference type="EMBL" id="MBK1783186.1"/>
    </source>
</evidence>
<name>A0A934QMG7_9PSEU</name>
<keyword evidence="8" id="KW-1185">Reference proteome</keyword>
<dbReference type="Pfam" id="PF07992">
    <property type="entry name" value="Pyr_redox_2"/>
    <property type="match status" value="1"/>
</dbReference>
<dbReference type="AlphaFoldDB" id="A0A934QMG7"/>
<reference evidence="7" key="1">
    <citation type="submission" date="2020-12" db="EMBL/GenBank/DDBJ databases">
        <title>Prauserella sp. ASG 168, a novel actinomycete isolated from cave rock.</title>
        <authorList>
            <person name="Suriyachadkun C."/>
        </authorList>
    </citation>
    <scope>NUCLEOTIDE SEQUENCE</scope>
    <source>
        <strain evidence="7">ASG 168</strain>
    </source>
</reference>
<dbReference type="GO" id="GO:0016651">
    <property type="term" value="F:oxidoreductase activity, acting on NAD(P)H"/>
    <property type="evidence" value="ECO:0007669"/>
    <property type="project" value="TreeGrafter"/>
</dbReference>
<sequence length="399" mass="40283">MSQPEHVVVIGAGLGGVRTAEQLRGAGYEGEISLVGAETHTPYDRPPLSKQVLTGAWTPDRAALRGADALAELNVRTRYGVAAVALHEGAVELSDGTVLDADVVVVATGAQARTLPGQPGGVHTLRTLDDSLALQAALAGASSLLVVGAGFIGAEVAGGARERGLDVTVLEASVAPCERALGAEVGALCGRLLTDAGVDLRLGARLERFVDSGTVELADGDRLSADVVLVGVGAAPALDWLAGTAAGTTLDTTAGLACDAQGRVLGAAGVWAVGDVAAWEDPVRGGRFRSEHWTSATDQAAIVARAIAGAAPPPPSLPYVWSDQFGMKIQVIGRPELADDVVPLQGEGLAGGPVRGTVAGYFAGQRLVGVAGFGAAKHVAKYRALVASGAERAEVLTPA</sequence>
<keyword evidence="4" id="KW-0560">Oxidoreductase</keyword>
<evidence type="ECO:0000259" key="6">
    <source>
        <dbReference type="Pfam" id="PF14759"/>
    </source>
</evidence>
<dbReference type="PRINTS" id="PR00411">
    <property type="entry name" value="PNDRDTASEI"/>
</dbReference>
<dbReference type="GO" id="GO:0005737">
    <property type="term" value="C:cytoplasm"/>
    <property type="evidence" value="ECO:0007669"/>
    <property type="project" value="TreeGrafter"/>
</dbReference>
<evidence type="ECO:0000313" key="8">
    <source>
        <dbReference type="Proteomes" id="UP000635245"/>
    </source>
</evidence>
<comment type="cofactor">
    <cofactor evidence="1">
        <name>FAD</name>
        <dbReference type="ChEBI" id="CHEBI:57692"/>
    </cofactor>
</comment>
<feature type="domain" description="FAD/NAD(P)-binding" evidence="5">
    <location>
        <begin position="6"/>
        <end position="300"/>
    </location>
</feature>
<gene>
    <name evidence="7" type="ORF">JHE00_02525</name>
</gene>
<dbReference type="InterPro" id="IPR016156">
    <property type="entry name" value="FAD/NAD-linked_Rdtase_dimer_sf"/>
</dbReference>
<dbReference type="PANTHER" id="PTHR43557">
    <property type="entry name" value="APOPTOSIS-INDUCING FACTOR 1"/>
    <property type="match status" value="1"/>
</dbReference>
<dbReference type="Gene3D" id="3.50.50.60">
    <property type="entry name" value="FAD/NAD(P)-binding domain"/>
    <property type="match status" value="2"/>
</dbReference>
<dbReference type="SUPFAM" id="SSF51905">
    <property type="entry name" value="FAD/NAD(P)-binding domain"/>
    <property type="match status" value="2"/>
</dbReference>
<evidence type="ECO:0000256" key="3">
    <source>
        <dbReference type="ARBA" id="ARBA00022827"/>
    </source>
</evidence>
<evidence type="ECO:0000256" key="2">
    <source>
        <dbReference type="ARBA" id="ARBA00022630"/>
    </source>
</evidence>
<dbReference type="RefSeq" id="WP_200314309.1">
    <property type="nucleotide sequence ID" value="NZ_JAENJH010000001.1"/>
</dbReference>
<protein>
    <submittedName>
        <fullName evidence="7">FAD-dependent oxidoreductase</fullName>
    </submittedName>
</protein>
<keyword evidence="3" id="KW-0274">FAD</keyword>
<dbReference type="InterPro" id="IPR028202">
    <property type="entry name" value="Reductase_C"/>
</dbReference>
<dbReference type="SUPFAM" id="SSF55424">
    <property type="entry name" value="FAD/NAD-linked reductases, dimerisation (C-terminal) domain"/>
    <property type="match status" value="1"/>
</dbReference>
<comment type="caution">
    <text evidence="7">The sequence shown here is derived from an EMBL/GenBank/DDBJ whole genome shotgun (WGS) entry which is preliminary data.</text>
</comment>
<dbReference type="Gene3D" id="3.30.390.30">
    <property type="match status" value="1"/>
</dbReference>
<dbReference type="Pfam" id="PF14759">
    <property type="entry name" value="Reductase_C"/>
    <property type="match status" value="1"/>
</dbReference>
<proteinExistence type="predicted"/>
<dbReference type="InterPro" id="IPR036188">
    <property type="entry name" value="FAD/NAD-bd_sf"/>
</dbReference>
<feature type="domain" description="Reductase C-terminal" evidence="6">
    <location>
        <begin position="319"/>
        <end position="391"/>
    </location>
</feature>
<evidence type="ECO:0000259" key="5">
    <source>
        <dbReference type="Pfam" id="PF07992"/>
    </source>
</evidence>
<evidence type="ECO:0000256" key="1">
    <source>
        <dbReference type="ARBA" id="ARBA00001974"/>
    </source>
</evidence>
<dbReference type="EMBL" id="JAENJH010000001">
    <property type="protein sequence ID" value="MBK1783186.1"/>
    <property type="molecule type" value="Genomic_DNA"/>
</dbReference>
<dbReference type="Proteomes" id="UP000635245">
    <property type="component" value="Unassembled WGS sequence"/>
</dbReference>
<keyword evidence="2" id="KW-0285">Flavoprotein</keyword>
<organism evidence="7 8">
    <name type="scientific">Prauserella cavernicola</name>
    <dbReference type="NCBI Taxonomy" id="2800127"/>
    <lineage>
        <taxon>Bacteria</taxon>
        <taxon>Bacillati</taxon>
        <taxon>Actinomycetota</taxon>
        <taxon>Actinomycetes</taxon>
        <taxon>Pseudonocardiales</taxon>
        <taxon>Pseudonocardiaceae</taxon>
        <taxon>Prauserella</taxon>
    </lineage>
</organism>
<dbReference type="InterPro" id="IPR050446">
    <property type="entry name" value="FAD-oxidoreductase/Apoptosis"/>
</dbReference>
<dbReference type="PANTHER" id="PTHR43557:SF2">
    <property type="entry name" value="RIESKE DOMAIN-CONTAINING PROTEIN-RELATED"/>
    <property type="match status" value="1"/>
</dbReference>
<evidence type="ECO:0000256" key="4">
    <source>
        <dbReference type="ARBA" id="ARBA00023002"/>
    </source>
</evidence>
<accession>A0A934QMG7</accession>